<organism evidence="3 4">
    <name type="scientific">Sphingomonas olei</name>
    <dbReference type="NCBI Taxonomy" id="1886787"/>
    <lineage>
        <taxon>Bacteria</taxon>
        <taxon>Pseudomonadati</taxon>
        <taxon>Pseudomonadota</taxon>
        <taxon>Alphaproteobacteria</taxon>
        <taxon>Sphingomonadales</taxon>
        <taxon>Sphingomonadaceae</taxon>
        <taxon>Sphingomonas</taxon>
    </lineage>
</organism>
<keyword evidence="1" id="KW-1133">Transmembrane helix</keyword>
<keyword evidence="4" id="KW-1185">Reference proteome</keyword>
<dbReference type="PROSITE" id="PS50106">
    <property type="entry name" value="PDZ"/>
    <property type="match status" value="1"/>
</dbReference>
<keyword evidence="1" id="KW-0472">Membrane</keyword>
<feature type="transmembrane region" description="Helical" evidence="1">
    <location>
        <begin position="178"/>
        <end position="197"/>
    </location>
</feature>
<feature type="transmembrane region" description="Helical" evidence="1">
    <location>
        <begin position="292"/>
        <end position="314"/>
    </location>
</feature>
<name>A0ABY2QHL3_9SPHN</name>
<keyword evidence="1" id="KW-0812">Transmembrane</keyword>
<proteinExistence type="predicted"/>
<comment type="caution">
    <text evidence="3">The sequence shown here is derived from an EMBL/GenBank/DDBJ whole genome shotgun (WGS) entry which is preliminary data.</text>
</comment>
<dbReference type="RefSeq" id="WP_136451871.1">
    <property type="nucleotide sequence ID" value="NZ_SSTI01000009.1"/>
</dbReference>
<dbReference type="InterPro" id="IPR036034">
    <property type="entry name" value="PDZ_sf"/>
</dbReference>
<dbReference type="Gene3D" id="2.30.42.10">
    <property type="match status" value="1"/>
</dbReference>
<feature type="transmembrane region" description="Helical" evidence="1">
    <location>
        <begin position="397"/>
        <end position="417"/>
    </location>
</feature>
<evidence type="ECO:0000313" key="3">
    <source>
        <dbReference type="EMBL" id="THG39055.1"/>
    </source>
</evidence>
<feature type="transmembrane region" description="Helical" evidence="1">
    <location>
        <begin position="364"/>
        <end position="385"/>
    </location>
</feature>
<dbReference type="Proteomes" id="UP000308038">
    <property type="component" value="Unassembled WGS sequence"/>
</dbReference>
<feature type="transmembrane region" description="Helical" evidence="1">
    <location>
        <begin position="27"/>
        <end position="48"/>
    </location>
</feature>
<feature type="domain" description="PDZ" evidence="2">
    <location>
        <begin position="77"/>
        <end position="126"/>
    </location>
</feature>
<protein>
    <recommendedName>
        <fullName evidence="2">PDZ domain-containing protein</fullName>
    </recommendedName>
</protein>
<evidence type="ECO:0000259" key="2">
    <source>
        <dbReference type="PROSITE" id="PS50106"/>
    </source>
</evidence>
<feature type="transmembrane region" description="Helical" evidence="1">
    <location>
        <begin position="150"/>
        <end position="171"/>
    </location>
</feature>
<accession>A0ABY2QHL3</accession>
<dbReference type="InterPro" id="IPR001478">
    <property type="entry name" value="PDZ"/>
</dbReference>
<dbReference type="EMBL" id="SSTI01000009">
    <property type="protein sequence ID" value="THG39055.1"/>
    <property type="molecule type" value="Genomic_DNA"/>
</dbReference>
<gene>
    <name evidence="3" type="ORF">E5988_12400</name>
</gene>
<dbReference type="SUPFAM" id="SSF50156">
    <property type="entry name" value="PDZ domain-like"/>
    <property type="match status" value="1"/>
</dbReference>
<reference evidence="3 4" key="1">
    <citation type="submission" date="2019-04" db="EMBL/GenBank/DDBJ databases">
        <title>Microbes associate with the intestines of laboratory mice.</title>
        <authorList>
            <person name="Navarre W."/>
            <person name="Wong E."/>
            <person name="Huang K.C."/>
            <person name="Tropini C."/>
            <person name="Ng K."/>
            <person name="Yu B."/>
        </authorList>
    </citation>
    <scope>NUCLEOTIDE SEQUENCE [LARGE SCALE GENOMIC DNA]</scope>
    <source>
        <strain evidence="3 4">NM83_B4-11</strain>
    </source>
</reference>
<evidence type="ECO:0000313" key="4">
    <source>
        <dbReference type="Proteomes" id="UP000308038"/>
    </source>
</evidence>
<feature type="transmembrane region" description="Helical" evidence="1">
    <location>
        <begin position="257"/>
        <end position="276"/>
    </location>
</feature>
<sequence>MISLSVARWRIRLPETLPRLTGTGLRIFSIIWAATIATALIVTVFGTWQSFKPYPYRWLNYGLSASSSGSEIFAVTGQQAQQSGIRAGDEVLAIDGRPMRALDFAEQRRLLDRPEGAVIALTLRNAQGEVRTHRLTRAASNTREVEKVRLLQGFSETVSSIAFLIAAALLFRRRREPVPALLALAFATNAATANTPLADILDIPFFSEWMGSLSLAMLLVGLAGFPDGRIGSARSWTIIGLILLYPPAVILRVGGPWIIMPYVLSLCAVVLVRMALRYRQMPAGIMRQQVRWGFFGLATGTFWLILSGMAFLAAQGTGAGGRYSQLHGLSLIASLLATLSMVGGLLVSLLRYRLYDADTVIGRSAAYGVLTLGFVALFAAGEKLIETLCETYLDAQVGALAGGLAAALAAVLIVPLHHRVSGWAERRFQRQLLRLSQGLPQIVGDLRETGSVGQIAETVVDSAARNVQATRAAVLVGDRVVATHGLSPEAAGAWLDERDLAVEPAGVARGDATFPMRLPLESEAVGRVGWLVLGPRPDGTIYGKDERKALGEAAGPVARAIAIAGMRERRDGEVLARIRRLEDLLLARAGHATPGIAPAPSLAAGG</sequence>
<evidence type="ECO:0000256" key="1">
    <source>
        <dbReference type="SAM" id="Phobius"/>
    </source>
</evidence>
<feature type="transmembrane region" description="Helical" evidence="1">
    <location>
        <begin position="326"/>
        <end position="352"/>
    </location>
</feature>